<name>A0A5A7Q7K5_STRAF</name>
<proteinExistence type="predicted"/>
<reference evidence="2" key="1">
    <citation type="journal article" date="2019" name="Curr. Biol.">
        <title>Genome Sequence of Striga asiatica Provides Insight into the Evolution of Plant Parasitism.</title>
        <authorList>
            <person name="Yoshida S."/>
            <person name="Kim S."/>
            <person name="Wafula E.K."/>
            <person name="Tanskanen J."/>
            <person name="Kim Y.M."/>
            <person name="Honaas L."/>
            <person name="Yang Z."/>
            <person name="Spallek T."/>
            <person name="Conn C.E."/>
            <person name="Ichihashi Y."/>
            <person name="Cheong K."/>
            <person name="Cui S."/>
            <person name="Der J.P."/>
            <person name="Gundlach H."/>
            <person name="Jiao Y."/>
            <person name="Hori C."/>
            <person name="Ishida J.K."/>
            <person name="Kasahara H."/>
            <person name="Kiba T."/>
            <person name="Kim M.S."/>
            <person name="Koo N."/>
            <person name="Laohavisit A."/>
            <person name="Lee Y.H."/>
            <person name="Lumba S."/>
            <person name="McCourt P."/>
            <person name="Mortimer J.C."/>
            <person name="Mutuku J.M."/>
            <person name="Nomura T."/>
            <person name="Sasaki-Sekimoto Y."/>
            <person name="Seto Y."/>
            <person name="Wang Y."/>
            <person name="Wakatake T."/>
            <person name="Sakakibara H."/>
            <person name="Demura T."/>
            <person name="Yamaguchi S."/>
            <person name="Yoneyama K."/>
            <person name="Manabe R.I."/>
            <person name="Nelson D.C."/>
            <person name="Schulman A.H."/>
            <person name="Timko M.P."/>
            <person name="dePamphilis C.W."/>
            <person name="Choi D."/>
            <person name="Shirasu K."/>
        </authorList>
    </citation>
    <scope>NUCLEOTIDE SEQUENCE [LARGE SCALE GENOMIC DNA]</scope>
    <source>
        <strain evidence="2">cv. UVA1</strain>
    </source>
</reference>
<dbReference type="EMBL" id="BKCP01006071">
    <property type="protein sequence ID" value="GER41233.1"/>
    <property type="molecule type" value="Genomic_DNA"/>
</dbReference>
<dbReference type="AlphaFoldDB" id="A0A5A7Q7K5"/>
<gene>
    <name evidence="1" type="ORF">STAS_17936</name>
</gene>
<evidence type="ECO:0000313" key="2">
    <source>
        <dbReference type="Proteomes" id="UP000325081"/>
    </source>
</evidence>
<evidence type="ECO:0000313" key="1">
    <source>
        <dbReference type="EMBL" id="GER41233.1"/>
    </source>
</evidence>
<organism evidence="1 2">
    <name type="scientific">Striga asiatica</name>
    <name type="common">Asiatic witchweed</name>
    <name type="synonym">Buchnera asiatica</name>
    <dbReference type="NCBI Taxonomy" id="4170"/>
    <lineage>
        <taxon>Eukaryota</taxon>
        <taxon>Viridiplantae</taxon>
        <taxon>Streptophyta</taxon>
        <taxon>Embryophyta</taxon>
        <taxon>Tracheophyta</taxon>
        <taxon>Spermatophyta</taxon>
        <taxon>Magnoliopsida</taxon>
        <taxon>eudicotyledons</taxon>
        <taxon>Gunneridae</taxon>
        <taxon>Pentapetalae</taxon>
        <taxon>asterids</taxon>
        <taxon>lamiids</taxon>
        <taxon>Lamiales</taxon>
        <taxon>Orobanchaceae</taxon>
        <taxon>Buchnereae</taxon>
        <taxon>Striga</taxon>
    </lineage>
</organism>
<keyword evidence="2" id="KW-1185">Reference proteome</keyword>
<protein>
    <submittedName>
        <fullName evidence="1">NDH dependent flow 6</fullName>
    </submittedName>
</protein>
<accession>A0A5A7Q7K5</accession>
<sequence length="129" mass="14121">MNLDLASTLWDSVLFGRSSNVPYLAELYPPSGTDGTGHGGVGGRDSICPRRVCQHLLAVNAHSSRTRKLGLRGIMKFLLENNLNWGKGQDFDGKSEDAMLFAARWALHNAKENKTTMLLGRSEDGAYVV</sequence>
<comment type="caution">
    <text evidence="1">The sequence shown here is derived from an EMBL/GenBank/DDBJ whole genome shotgun (WGS) entry which is preliminary data.</text>
</comment>
<dbReference type="Proteomes" id="UP000325081">
    <property type="component" value="Unassembled WGS sequence"/>
</dbReference>